<dbReference type="RefSeq" id="WP_066461246.1">
    <property type="nucleotide sequence ID" value="NZ_MATO01000003.1"/>
</dbReference>
<keyword evidence="5" id="KW-1185">Reference proteome</keyword>
<dbReference type="Gene3D" id="3.10.350.10">
    <property type="entry name" value="LysM domain"/>
    <property type="match status" value="2"/>
</dbReference>
<dbReference type="InterPro" id="IPR018392">
    <property type="entry name" value="LysM"/>
</dbReference>
<dbReference type="GO" id="GO:0009254">
    <property type="term" value="P:peptidoglycan turnover"/>
    <property type="evidence" value="ECO:0007669"/>
    <property type="project" value="InterPro"/>
</dbReference>
<dbReference type="Gene3D" id="2.40.40.10">
    <property type="entry name" value="RlpA-like domain"/>
    <property type="match status" value="1"/>
</dbReference>
<dbReference type="EMBL" id="MATO01000003">
    <property type="protein sequence ID" value="OCS94249.1"/>
    <property type="molecule type" value="Genomic_DNA"/>
</dbReference>
<proteinExistence type="predicted"/>
<feature type="domain" description="LysM" evidence="3">
    <location>
        <begin position="26"/>
        <end position="69"/>
    </location>
</feature>
<keyword evidence="1 2" id="KW-0732">Signal</keyword>
<accession>A0A1C0Z444</accession>
<evidence type="ECO:0000259" key="3">
    <source>
        <dbReference type="PROSITE" id="PS51782"/>
    </source>
</evidence>
<dbReference type="Proteomes" id="UP000093482">
    <property type="component" value="Unassembled WGS sequence"/>
</dbReference>
<feature type="chain" id="PRO_5008649360" evidence="2">
    <location>
        <begin position="26"/>
        <end position="254"/>
    </location>
</feature>
<dbReference type="InterPro" id="IPR036908">
    <property type="entry name" value="RlpA-like_sf"/>
</dbReference>
<comment type="caution">
    <text evidence="4">The sequence shown here is derived from an EMBL/GenBank/DDBJ whole genome shotgun (WGS) entry which is preliminary data.</text>
</comment>
<name>A0A1C0Z444_9BACL</name>
<dbReference type="SUPFAM" id="SSF50685">
    <property type="entry name" value="Barwin-like endoglucanases"/>
    <property type="match status" value="1"/>
</dbReference>
<feature type="domain" description="LysM" evidence="3">
    <location>
        <begin position="85"/>
        <end position="129"/>
    </location>
</feature>
<reference evidence="4 5" key="1">
    <citation type="submission" date="2016-07" db="EMBL/GenBank/DDBJ databases">
        <title>Caryophanon latum genome sequencing.</title>
        <authorList>
            <person name="Verma A."/>
            <person name="Pal Y."/>
            <person name="Krishnamurthi S."/>
        </authorList>
    </citation>
    <scope>NUCLEOTIDE SEQUENCE [LARGE SCALE GENOMIC DNA]</scope>
    <source>
        <strain evidence="4 5">DSM 14151</strain>
    </source>
</reference>
<evidence type="ECO:0000313" key="5">
    <source>
        <dbReference type="Proteomes" id="UP000093482"/>
    </source>
</evidence>
<dbReference type="CDD" id="cd22786">
    <property type="entry name" value="DPBB_YuiC-like"/>
    <property type="match status" value="1"/>
</dbReference>
<gene>
    <name evidence="4" type="ORF">A6K76_04050</name>
</gene>
<dbReference type="SUPFAM" id="SSF54106">
    <property type="entry name" value="LysM domain"/>
    <property type="match status" value="2"/>
</dbReference>
<dbReference type="InterPro" id="IPR010611">
    <property type="entry name" value="3D_dom"/>
</dbReference>
<dbReference type="PANTHER" id="PTHR39160">
    <property type="entry name" value="CELL WALL-BINDING PROTEIN YOCH"/>
    <property type="match status" value="1"/>
</dbReference>
<dbReference type="InterPro" id="IPR036779">
    <property type="entry name" value="LysM_dom_sf"/>
</dbReference>
<dbReference type="PANTHER" id="PTHR39160:SF4">
    <property type="entry name" value="RESUSCITATION-PROMOTING FACTOR RPFB"/>
    <property type="match status" value="1"/>
</dbReference>
<dbReference type="GO" id="GO:0004553">
    <property type="term" value="F:hydrolase activity, hydrolyzing O-glycosyl compounds"/>
    <property type="evidence" value="ECO:0007669"/>
    <property type="project" value="InterPro"/>
</dbReference>
<evidence type="ECO:0000313" key="4">
    <source>
        <dbReference type="EMBL" id="OCS94249.1"/>
    </source>
</evidence>
<protein>
    <submittedName>
        <fullName evidence="4">Peptidoglycan-binding protein</fullName>
    </submittedName>
</protein>
<dbReference type="AlphaFoldDB" id="A0A1C0Z444"/>
<dbReference type="GO" id="GO:0019867">
    <property type="term" value="C:outer membrane"/>
    <property type="evidence" value="ECO:0007669"/>
    <property type="project" value="InterPro"/>
</dbReference>
<dbReference type="SMART" id="SM00257">
    <property type="entry name" value="LysM"/>
    <property type="match status" value="2"/>
</dbReference>
<dbReference type="CDD" id="cd00118">
    <property type="entry name" value="LysM"/>
    <property type="match status" value="2"/>
</dbReference>
<feature type="signal peptide" evidence="2">
    <location>
        <begin position="1"/>
        <end position="25"/>
    </location>
</feature>
<evidence type="ECO:0000256" key="2">
    <source>
        <dbReference type="SAM" id="SignalP"/>
    </source>
</evidence>
<dbReference type="Pfam" id="PF06725">
    <property type="entry name" value="3D"/>
    <property type="match status" value="1"/>
</dbReference>
<evidence type="ECO:0000256" key="1">
    <source>
        <dbReference type="ARBA" id="ARBA00022729"/>
    </source>
</evidence>
<dbReference type="Pfam" id="PF01476">
    <property type="entry name" value="LysM"/>
    <property type="match status" value="2"/>
</dbReference>
<dbReference type="InterPro" id="IPR051933">
    <property type="entry name" value="Resuscitation_pf_RpfB"/>
</dbReference>
<dbReference type="OrthoDB" id="9798935at2"/>
<dbReference type="PROSITE" id="PS51782">
    <property type="entry name" value="LYSM"/>
    <property type="match status" value="2"/>
</dbReference>
<sequence length="254" mass="26338">MNTKAWAMAAIMAFGIGAAANDASAANHKVQSGESLSTIAERYNVSVGSLKASNGLSSDLIYAGQTLQVGGTSSVKASANSGSEVHYTIKNGDTLAEIAAAYGTTAQTLADWNGLRSVNTIHVGDVLVVKNGSVRAPVETAKRNAQSQQSSQQTSRSAVQTMTVEATAYTAYCAGCSGITANGTDIRSNPNLKVIAVDPRVIPLGTRVWVEGYGEAIAADTGGAIKGNRIDVFIPSQADAMNWGRRTVTLKILN</sequence>
<organism evidence="4 5">
    <name type="scientific">Caryophanon latum</name>
    <dbReference type="NCBI Taxonomy" id="33977"/>
    <lineage>
        <taxon>Bacteria</taxon>
        <taxon>Bacillati</taxon>
        <taxon>Bacillota</taxon>
        <taxon>Bacilli</taxon>
        <taxon>Bacillales</taxon>
        <taxon>Caryophanaceae</taxon>
        <taxon>Caryophanon</taxon>
    </lineage>
</organism>